<sequence length="157" mass="18774">MKNLYIMLLFVSGITYCQNISLIKNLDTIYVDFKESATQIKTVLPKDNPGFKRWYIIKFKEKNKDEYLQFNVSDYPSTTRREIGDKSDFRFIKKSYLRKNKKRIISVNFFKKYGVFKSYYEAFEKCKVIYIIDRSEEKNGQIPIYEVSISSSYMMGE</sequence>
<gene>
    <name evidence="1" type="ORF">EKL98_00825</name>
</gene>
<organism evidence="1 2">
    <name type="scientific">Flavobacterium bomense</name>
    <dbReference type="NCBI Taxonomy" id="2497483"/>
    <lineage>
        <taxon>Bacteria</taxon>
        <taxon>Pseudomonadati</taxon>
        <taxon>Bacteroidota</taxon>
        <taxon>Flavobacteriia</taxon>
        <taxon>Flavobacteriales</taxon>
        <taxon>Flavobacteriaceae</taxon>
        <taxon>Flavobacterium</taxon>
    </lineage>
</organism>
<reference evidence="1 2" key="1">
    <citation type="submission" date="2018-12" db="EMBL/GenBank/DDBJ databases">
        <title>Flavobacterium sp. nov., isolated from glacier ice.</title>
        <authorList>
            <person name="Liu Q."/>
            <person name="Xin Y.-H."/>
        </authorList>
    </citation>
    <scope>NUCLEOTIDE SEQUENCE [LARGE SCALE GENOMIC DNA]</scope>
    <source>
        <strain evidence="1 2">RB1N8</strain>
    </source>
</reference>
<protein>
    <submittedName>
        <fullName evidence="1">Uncharacterized protein</fullName>
    </submittedName>
</protein>
<name>A0A432CQT9_9FLAO</name>
<evidence type="ECO:0000313" key="1">
    <source>
        <dbReference type="EMBL" id="RTZ07892.1"/>
    </source>
</evidence>
<dbReference type="RefSeq" id="WP_126458001.1">
    <property type="nucleotide sequence ID" value="NZ_RYDJ01000001.1"/>
</dbReference>
<proteinExistence type="predicted"/>
<accession>A0A432CQT9</accession>
<dbReference type="AlphaFoldDB" id="A0A432CQT9"/>
<evidence type="ECO:0000313" key="2">
    <source>
        <dbReference type="Proteomes" id="UP000280825"/>
    </source>
</evidence>
<dbReference type="Proteomes" id="UP000280825">
    <property type="component" value="Unassembled WGS sequence"/>
</dbReference>
<comment type="caution">
    <text evidence="1">The sequence shown here is derived from an EMBL/GenBank/DDBJ whole genome shotgun (WGS) entry which is preliminary data.</text>
</comment>
<keyword evidence="2" id="KW-1185">Reference proteome</keyword>
<dbReference type="EMBL" id="RYDJ01000001">
    <property type="protein sequence ID" value="RTZ07892.1"/>
    <property type="molecule type" value="Genomic_DNA"/>
</dbReference>